<name>A0A4V5TL03_9BACI</name>
<comment type="caution">
    <text evidence="1">The sequence shown here is derived from an EMBL/GenBank/DDBJ whole genome shotgun (WGS) entry which is preliminary data.</text>
</comment>
<dbReference type="EMBL" id="SZPU01000085">
    <property type="protein sequence ID" value="TKI60083.1"/>
    <property type="molecule type" value="Genomic_DNA"/>
</dbReference>
<reference evidence="1 2" key="1">
    <citation type="submission" date="2019-04" db="EMBL/GenBank/DDBJ databases">
        <title>Lysinibacillus genome sequencing.</title>
        <authorList>
            <person name="Dunlap C."/>
        </authorList>
    </citation>
    <scope>NUCLEOTIDE SEQUENCE [LARGE SCALE GENOMIC DNA]</scope>
    <source>
        <strain evidence="1 2">CCTCC AB 2010389</strain>
    </source>
</reference>
<dbReference type="Proteomes" id="UP000308744">
    <property type="component" value="Unassembled WGS sequence"/>
</dbReference>
<sequence>MTHFEEMEALGQVTIFDVLNFAVGDRVRVIITQESDDEAYTCLKAYHPRVFENPGKIVEVLPKNQYRVNFAGELHIMRLQELQFDQGEENFKREFKTNIRK</sequence>
<evidence type="ECO:0000313" key="2">
    <source>
        <dbReference type="Proteomes" id="UP000308744"/>
    </source>
</evidence>
<accession>A0A4V5TL03</accession>
<evidence type="ECO:0000313" key="1">
    <source>
        <dbReference type="EMBL" id="TKI60083.1"/>
    </source>
</evidence>
<keyword evidence="2" id="KW-1185">Reference proteome</keyword>
<proteinExistence type="predicted"/>
<gene>
    <name evidence="1" type="ORF">FC756_19900</name>
</gene>
<organism evidence="1 2">
    <name type="scientific">Lysinibacillus mangiferihumi</name>
    <dbReference type="NCBI Taxonomy" id="1130819"/>
    <lineage>
        <taxon>Bacteria</taxon>
        <taxon>Bacillati</taxon>
        <taxon>Bacillota</taxon>
        <taxon>Bacilli</taxon>
        <taxon>Bacillales</taxon>
        <taxon>Bacillaceae</taxon>
        <taxon>Lysinibacillus</taxon>
    </lineage>
</organism>
<dbReference type="AlphaFoldDB" id="A0A4V5TL03"/>
<protein>
    <submittedName>
        <fullName evidence="1">Uncharacterized protein</fullName>
    </submittedName>
</protein>
<dbReference type="RefSeq" id="WP_107896475.1">
    <property type="nucleotide sequence ID" value="NZ_PYWM01000021.1"/>
</dbReference>